<gene>
    <name evidence="2" type="ORF">DBW69_04335</name>
</gene>
<dbReference type="Proteomes" id="UP000252132">
    <property type="component" value="Unassembled WGS sequence"/>
</dbReference>
<organism evidence="2 3">
    <name type="scientific">PS1 clade bacterium</name>
    <dbReference type="NCBI Taxonomy" id="2175152"/>
    <lineage>
        <taxon>Bacteria</taxon>
        <taxon>Pseudomonadati</taxon>
        <taxon>Pseudomonadota</taxon>
        <taxon>Alphaproteobacteria</taxon>
        <taxon>PS1 clade</taxon>
    </lineage>
</organism>
<dbReference type="GO" id="GO:0016491">
    <property type="term" value="F:oxidoreductase activity"/>
    <property type="evidence" value="ECO:0007669"/>
    <property type="project" value="InterPro"/>
</dbReference>
<reference evidence="2 3" key="1">
    <citation type="journal article" date="2018" name="Microbiome">
        <title>Fine metagenomic profile of the Mediterranean stratified and mixed water columns revealed by assembly and recruitment.</title>
        <authorList>
            <person name="Haro-Moreno J.M."/>
            <person name="Lopez-Perez M."/>
            <person name="De La Torre J.R."/>
            <person name="Picazo A."/>
            <person name="Camacho A."/>
            <person name="Rodriguez-Valera F."/>
        </authorList>
    </citation>
    <scope>NUCLEOTIDE SEQUENCE [LARGE SCALE GENOMIC DNA]</scope>
    <source>
        <strain evidence="2">MED-G55</strain>
    </source>
</reference>
<feature type="domain" description="EthD" evidence="1">
    <location>
        <begin position="11"/>
        <end position="104"/>
    </location>
</feature>
<evidence type="ECO:0000259" key="1">
    <source>
        <dbReference type="Pfam" id="PF07110"/>
    </source>
</evidence>
<name>A0A368E0H0_9PROT</name>
<dbReference type="InterPro" id="IPR011008">
    <property type="entry name" value="Dimeric_a/b-barrel"/>
</dbReference>
<dbReference type="Gene3D" id="3.30.70.100">
    <property type="match status" value="1"/>
</dbReference>
<dbReference type="SUPFAM" id="SSF54909">
    <property type="entry name" value="Dimeric alpha+beta barrel"/>
    <property type="match status" value="1"/>
</dbReference>
<dbReference type="AlphaFoldDB" id="A0A368E0H0"/>
<evidence type="ECO:0000313" key="3">
    <source>
        <dbReference type="Proteomes" id="UP000252132"/>
    </source>
</evidence>
<dbReference type="EMBL" id="QOQF01000013">
    <property type="protein sequence ID" value="RCL77043.1"/>
    <property type="molecule type" value="Genomic_DNA"/>
</dbReference>
<proteinExistence type="predicted"/>
<dbReference type="Pfam" id="PF07110">
    <property type="entry name" value="EthD"/>
    <property type="match status" value="1"/>
</dbReference>
<accession>A0A368E0H0</accession>
<evidence type="ECO:0000313" key="2">
    <source>
        <dbReference type="EMBL" id="RCL77043.1"/>
    </source>
</evidence>
<protein>
    <recommendedName>
        <fullName evidence="1">EthD domain-containing protein</fullName>
    </recommendedName>
</protein>
<dbReference type="InterPro" id="IPR009799">
    <property type="entry name" value="EthD_dom"/>
</dbReference>
<comment type="caution">
    <text evidence="2">The sequence shown here is derived from an EMBL/GenBank/DDBJ whole genome shotgun (WGS) entry which is preliminary data.</text>
</comment>
<sequence length="119" mass="14210">MFKVVMPIKRKPGMSKSEFEAYYESNHRLIGEKYLRGYAHKYSRRYLHNLDDGSGAVQEDPEYDVLLEAWYPDEETFRAFLESISTPEITDEITTDEEKFFDRSSMRMYRIDEQDSDIL</sequence>